<gene>
    <name evidence="2" type="ORF">A7sIIA15_03540</name>
</gene>
<sequence>MSTSADAEQYTGLILLSGVDKPGITASLFEVLSPFSITIVDIEQVVIKDRLILTVLITLNPAHEDAIAADLETCSASLDVDIASLFSYADKSMLNIKTNLVRISLSSVKLLPKAIEELAEVIHQNGANIESVTRLASNPVTTIEFVISGAKKEALNQSLSPIASSNGAEITVQ</sequence>
<dbReference type="Gene3D" id="3.30.70.260">
    <property type="match status" value="2"/>
</dbReference>
<dbReference type="Proteomes" id="UP000217186">
    <property type="component" value="Chromosome"/>
</dbReference>
<dbReference type="OrthoDB" id="9792539at2"/>
<proteinExistence type="predicted"/>
<name>A0A249KT50_9ACTN</name>
<dbReference type="SUPFAM" id="SSF55021">
    <property type="entry name" value="ACT-like"/>
    <property type="match status" value="1"/>
</dbReference>
<dbReference type="Pfam" id="PF21086">
    <property type="entry name" value="ACT_PSP_2"/>
    <property type="match status" value="1"/>
</dbReference>
<dbReference type="AlphaFoldDB" id="A0A249KT50"/>
<dbReference type="Pfam" id="PF13740">
    <property type="entry name" value="ACT_6"/>
    <property type="match status" value="1"/>
</dbReference>
<dbReference type="RefSeq" id="WP_095685820.1">
    <property type="nucleotide sequence ID" value="NZ_CP016776.1"/>
</dbReference>
<dbReference type="InterPro" id="IPR002912">
    <property type="entry name" value="ACT_dom"/>
</dbReference>
<keyword evidence="3" id="KW-1185">Reference proteome</keyword>
<dbReference type="EMBL" id="CP016776">
    <property type="protein sequence ID" value="ASY19951.1"/>
    <property type="molecule type" value="Genomic_DNA"/>
</dbReference>
<accession>A0A249KT50</accession>
<dbReference type="InterPro" id="IPR045865">
    <property type="entry name" value="ACT-like_dom_sf"/>
</dbReference>
<evidence type="ECO:0000313" key="2">
    <source>
        <dbReference type="EMBL" id="ASY19951.1"/>
    </source>
</evidence>
<evidence type="ECO:0000313" key="3">
    <source>
        <dbReference type="Proteomes" id="UP000217186"/>
    </source>
</evidence>
<dbReference type="PROSITE" id="PS51671">
    <property type="entry name" value="ACT"/>
    <property type="match status" value="1"/>
</dbReference>
<organism evidence="2 3">
    <name type="scientific">Candidatus Planktophila vernalis</name>
    <dbReference type="NCBI Taxonomy" id="1884907"/>
    <lineage>
        <taxon>Bacteria</taxon>
        <taxon>Bacillati</taxon>
        <taxon>Actinomycetota</taxon>
        <taxon>Actinomycetes</taxon>
        <taxon>Candidatus Nanopelagicales</taxon>
        <taxon>Candidatus Nanopelagicaceae</taxon>
        <taxon>Candidatus Planktophila</taxon>
    </lineage>
</organism>
<protein>
    <submittedName>
        <fullName evidence="2">Phosphoserine phosphatase</fullName>
    </submittedName>
</protein>
<dbReference type="KEGG" id="pvn:A7sIIA15_03540"/>
<evidence type="ECO:0000259" key="1">
    <source>
        <dbReference type="PROSITE" id="PS51671"/>
    </source>
</evidence>
<dbReference type="InterPro" id="IPR049148">
    <property type="entry name" value="PSP_ACT"/>
</dbReference>
<reference evidence="2 3" key="1">
    <citation type="submission" date="2016-07" db="EMBL/GenBank/DDBJ databases">
        <title>High microdiversification within the ubiquitous acI lineage of Actinobacteria.</title>
        <authorList>
            <person name="Neuenschwander S.M."/>
            <person name="Salcher M."/>
            <person name="Ghai R."/>
            <person name="Pernthaler J."/>
        </authorList>
    </citation>
    <scope>NUCLEOTIDE SEQUENCE [LARGE SCALE GENOMIC DNA]</scope>
    <source>
        <strain evidence="2">MMS-IIA-15</strain>
    </source>
</reference>
<feature type="domain" description="ACT" evidence="1">
    <location>
        <begin position="13"/>
        <end position="85"/>
    </location>
</feature>